<dbReference type="PANTHER" id="PTHR38776:SF1">
    <property type="entry name" value="MLTA-INTERACTING PROTEIN-RELATED"/>
    <property type="match status" value="1"/>
</dbReference>
<keyword evidence="5" id="KW-0998">Cell outer membrane</keyword>
<reference evidence="8" key="1">
    <citation type="submission" date="2016-10" db="EMBL/GenBank/DDBJ databases">
        <title>Pseudomonas frederiksbergensis ERGS4:02 complete genome.</title>
        <authorList>
            <person name="Kumar R."/>
            <person name="Acharya V."/>
            <person name="Singh D."/>
        </authorList>
    </citation>
    <scope>NUCLEOTIDE SEQUENCE [LARGE SCALE GENOMIC DNA]</scope>
    <source>
        <strain evidence="8">ERGS4:02</strain>
        <plasmid evidence="8">Plasmid unnamed1</plasmid>
    </source>
</reference>
<dbReference type="Pfam" id="PF06629">
    <property type="entry name" value="MipA"/>
    <property type="match status" value="1"/>
</dbReference>
<geneLocation type="plasmid" evidence="7">
    <name>unnamed1</name>
</geneLocation>
<evidence type="ECO:0000313" key="7">
    <source>
        <dbReference type="EMBL" id="APC19676.1"/>
    </source>
</evidence>
<dbReference type="Proteomes" id="UP000182567">
    <property type="component" value="Plasmid unnamed1"/>
</dbReference>
<protein>
    <recommendedName>
        <fullName evidence="9">MipA/OmpV family protein</fullName>
    </recommendedName>
</protein>
<evidence type="ECO:0000313" key="8">
    <source>
        <dbReference type="Proteomes" id="UP000182567"/>
    </source>
</evidence>
<comment type="similarity">
    <text evidence="2">Belongs to the MipA/OmpV family.</text>
</comment>
<keyword evidence="3" id="KW-0732">Signal</keyword>
<evidence type="ECO:0000256" key="2">
    <source>
        <dbReference type="ARBA" id="ARBA00005722"/>
    </source>
</evidence>
<comment type="subcellular location">
    <subcellularLocation>
        <location evidence="1">Cell outer membrane</location>
    </subcellularLocation>
</comment>
<evidence type="ECO:0008006" key="9">
    <source>
        <dbReference type="Google" id="ProtNLM"/>
    </source>
</evidence>
<dbReference type="GO" id="GO:0009279">
    <property type="term" value="C:cell outer membrane"/>
    <property type="evidence" value="ECO:0007669"/>
    <property type="project" value="UniProtKB-SubCell"/>
</dbReference>
<evidence type="ECO:0000256" key="5">
    <source>
        <dbReference type="ARBA" id="ARBA00023237"/>
    </source>
</evidence>
<name>A0A1J0EV89_9PSED</name>
<dbReference type="InterPro" id="IPR010583">
    <property type="entry name" value="MipA"/>
</dbReference>
<organism evidence="7 8">
    <name type="scientific">Pseudomonas frederiksbergensis</name>
    <dbReference type="NCBI Taxonomy" id="104087"/>
    <lineage>
        <taxon>Bacteria</taxon>
        <taxon>Pseudomonadati</taxon>
        <taxon>Pseudomonadota</taxon>
        <taxon>Gammaproteobacteria</taxon>
        <taxon>Pseudomonadales</taxon>
        <taxon>Pseudomonadaceae</taxon>
        <taxon>Pseudomonas</taxon>
    </lineage>
</organism>
<dbReference type="OrthoDB" id="8562138at2"/>
<feature type="region of interest" description="Disordered" evidence="6">
    <location>
        <begin position="1"/>
        <end position="20"/>
    </location>
</feature>
<keyword evidence="7" id="KW-0614">Plasmid</keyword>
<proteinExistence type="inferred from homology"/>
<evidence type="ECO:0000256" key="4">
    <source>
        <dbReference type="ARBA" id="ARBA00023136"/>
    </source>
</evidence>
<dbReference type="PANTHER" id="PTHR38776">
    <property type="entry name" value="MLTA-INTERACTING PROTEIN-RELATED"/>
    <property type="match status" value="1"/>
</dbReference>
<sequence>MASASTQTIDTLAKSSGERRAETEISDSKWAIGFAGGIDYRVYRDFDDKVRGFPVVTYEGEYIHVFGSGVDLKLPSVGPVTFRLRGKYISEGYESGDSSFLRGMSDRDSSFWVGGVATWRSELVRLSAEVLTDAMNNSKGSRAKLQIDHRFSAGAFGFTPRLVAEWVDKNYVDYYYGVAAGEVIGGRQRYQGDSTVNTEAGIRMDWLLAINHSVFFDLGATRMGGAIKDSPLVEKDTQYGVGFGYFYRF</sequence>
<gene>
    <name evidence="7" type="ORF">BLL42_28380</name>
</gene>
<accession>A0A1J0EV89</accession>
<dbReference type="AlphaFoldDB" id="A0A1J0EV89"/>
<feature type="compositionally biased region" description="Polar residues" evidence="6">
    <location>
        <begin position="1"/>
        <end position="14"/>
    </location>
</feature>
<keyword evidence="4" id="KW-0472">Membrane</keyword>
<evidence type="ECO:0000256" key="6">
    <source>
        <dbReference type="SAM" id="MobiDB-lite"/>
    </source>
</evidence>
<evidence type="ECO:0000256" key="1">
    <source>
        <dbReference type="ARBA" id="ARBA00004442"/>
    </source>
</evidence>
<dbReference type="EMBL" id="CP017887">
    <property type="protein sequence ID" value="APC19676.1"/>
    <property type="molecule type" value="Genomic_DNA"/>
</dbReference>
<evidence type="ECO:0000256" key="3">
    <source>
        <dbReference type="ARBA" id="ARBA00022729"/>
    </source>
</evidence>